<dbReference type="InterPro" id="IPR036291">
    <property type="entry name" value="NAD(P)-bd_dom_sf"/>
</dbReference>
<evidence type="ECO:0000256" key="6">
    <source>
        <dbReference type="PIRSR" id="PIRSR000193-1"/>
    </source>
</evidence>
<feature type="domain" description="Pyrroline-5-carboxylate reductase dimerisation" evidence="9">
    <location>
        <begin position="174"/>
        <end position="278"/>
    </location>
</feature>
<comment type="function">
    <text evidence="4">Catalyzes the reduction of 1-pyrroline-5-carboxylate (PCA) to L-proline.</text>
</comment>
<keyword evidence="4 7" id="KW-0028">Amino-acid biosynthesis</keyword>
<proteinExistence type="inferred from homology"/>
<gene>
    <name evidence="10" type="primary">proC1</name>
    <name evidence="4" type="synonym">proC</name>
    <name evidence="10" type="ORF">VPARA_42070</name>
</gene>
<organism evidence="10 11">
    <name type="scientific">Variovorax paradoxus</name>
    <dbReference type="NCBI Taxonomy" id="34073"/>
    <lineage>
        <taxon>Bacteria</taxon>
        <taxon>Pseudomonadati</taxon>
        <taxon>Pseudomonadota</taxon>
        <taxon>Betaproteobacteria</taxon>
        <taxon>Burkholderiales</taxon>
        <taxon>Comamonadaceae</taxon>
        <taxon>Variovorax</taxon>
    </lineage>
</organism>
<dbReference type="Pfam" id="PF03807">
    <property type="entry name" value="F420_oxidored"/>
    <property type="match status" value="1"/>
</dbReference>
<feature type="binding site" evidence="6">
    <location>
        <begin position="22"/>
        <end position="27"/>
    </location>
    <ligand>
        <name>NADP(+)</name>
        <dbReference type="ChEBI" id="CHEBI:58349"/>
    </ligand>
</feature>
<evidence type="ECO:0000256" key="4">
    <source>
        <dbReference type="HAMAP-Rule" id="MF_01925"/>
    </source>
</evidence>
<evidence type="ECO:0000313" key="10">
    <source>
        <dbReference type="EMBL" id="KLN54565.1"/>
    </source>
</evidence>
<evidence type="ECO:0000259" key="8">
    <source>
        <dbReference type="Pfam" id="PF03807"/>
    </source>
</evidence>
<keyword evidence="3 4" id="KW-0560">Oxidoreductase</keyword>
<keyword evidence="2 4" id="KW-0521">NADP</keyword>
<dbReference type="FunFam" id="1.10.3730.10:FF:000001">
    <property type="entry name" value="Pyrroline-5-carboxylate reductase"/>
    <property type="match status" value="1"/>
</dbReference>
<evidence type="ECO:0000256" key="1">
    <source>
        <dbReference type="ARBA" id="ARBA00005525"/>
    </source>
</evidence>
<dbReference type="NCBIfam" id="TIGR00112">
    <property type="entry name" value="proC"/>
    <property type="match status" value="1"/>
</dbReference>
<feature type="binding site" evidence="6">
    <location>
        <begin position="83"/>
        <end position="86"/>
    </location>
    <ligand>
        <name>NADP(+)</name>
        <dbReference type="ChEBI" id="CHEBI:58349"/>
    </ligand>
</feature>
<keyword evidence="11" id="KW-1185">Reference proteome</keyword>
<dbReference type="Gene3D" id="1.10.3730.10">
    <property type="entry name" value="ProC C-terminal domain-like"/>
    <property type="match status" value="1"/>
</dbReference>
<evidence type="ECO:0000256" key="2">
    <source>
        <dbReference type="ARBA" id="ARBA00022857"/>
    </source>
</evidence>
<dbReference type="InterPro" id="IPR008927">
    <property type="entry name" value="6-PGluconate_DH-like_C_sf"/>
</dbReference>
<comment type="catalytic activity">
    <reaction evidence="4 7">
        <text>L-proline + NADP(+) = (S)-1-pyrroline-5-carboxylate + NADPH + 2 H(+)</text>
        <dbReference type="Rhea" id="RHEA:14109"/>
        <dbReference type="ChEBI" id="CHEBI:15378"/>
        <dbReference type="ChEBI" id="CHEBI:17388"/>
        <dbReference type="ChEBI" id="CHEBI:57783"/>
        <dbReference type="ChEBI" id="CHEBI:58349"/>
        <dbReference type="ChEBI" id="CHEBI:60039"/>
        <dbReference type="EC" id="1.5.1.2"/>
    </reaction>
</comment>
<dbReference type="SUPFAM" id="SSF48179">
    <property type="entry name" value="6-phosphogluconate dehydrogenase C-terminal domain-like"/>
    <property type="match status" value="1"/>
</dbReference>
<reference evidence="10 11" key="1">
    <citation type="submission" date="2015-03" db="EMBL/GenBank/DDBJ databases">
        <title>Genome sequence of Variovorax paradoxus TBEA6.</title>
        <authorList>
            <person name="Poehlein A."/>
            <person name="Schuldes J."/>
            <person name="Wuebbeler J.H."/>
            <person name="Hiessl S."/>
            <person name="Steinbuechel A."/>
            <person name="Daniel R."/>
        </authorList>
    </citation>
    <scope>NUCLEOTIDE SEQUENCE [LARGE SCALE GENOMIC DNA]</scope>
    <source>
        <strain evidence="10 11">TBEA6</strain>
    </source>
</reference>
<dbReference type="PROSITE" id="PS00521">
    <property type="entry name" value="P5CR"/>
    <property type="match status" value="1"/>
</dbReference>
<evidence type="ECO:0000256" key="5">
    <source>
        <dbReference type="NCBIfam" id="TIGR00112"/>
    </source>
</evidence>
<keyword evidence="4" id="KW-0963">Cytoplasm</keyword>
<keyword evidence="4 7" id="KW-0641">Proline biosynthesis</keyword>
<name>A0A0H2MC71_VARPD</name>
<dbReference type="PATRIC" id="fig|34073.19.peg.4308"/>
<dbReference type="UniPathway" id="UPA00098">
    <property type="reaction ID" value="UER00361"/>
</dbReference>
<dbReference type="Proteomes" id="UP000035170">
    <property type="component" value="Unassembled WGS sequence"/>
</dbReference>
<dbReference type="PANTHER" id="PTHR11645">
    <property type="entry name" value="PYRROLINE-5-CARBOXYLATE REDUCTASE"/>
    <property type="match status" value="1"/>
</dbReference>
<dbReference type="InterPro" id="IPR053790">
    <property type="entry name" value="P5CR-like_CS"/>
</dbReference>
<protein>
    <recommendedName>
        <fullName evidence="4 5">Pyrroline-5-carboxylate reductase</fullName>
        <shortName evidence="4">P5C reductase</shortName>
        <shortName evidence="4">P5CR</shortName>
        <ecNumber evidence="4 5">1.5.1.2</ecNumber>
    </recommendedName>
    <alternativeName>
        <fullName evidence="4">PCA reductase</fullName>
    </alternativeName>
</protein>
<evidence type="ECO:0000259" key="9">
    <source>
        <dbReference type="Pfam" id="PF14748"/>
    </source>
</evidence>
<comment type="similarity">
    <text evidence="1 4 7">Belongs to the pyrroline-5-carboxylate reductase family.</text>
</comment>
<evidence type="ECO:0000256" key="3">
    <source>
        <dbReference type="ARBA" id="ARBA00023002"/>
    </source>
</evidence>
<dbReference type="HAMAP" id="MF_01925">
    <property type="entry name" value="P5C_reductase"/>
    <property type="match status" value="1"/>
</dbReference>
<dbReference type="InterPro" id="IPR000304">
    <property type="entry name" value="Pyrroline-COOH_reductase"/>
</dbReference>
<dbReference type="EMBL" id="JZWI01000022">
    <property type="protein sequence ID" value="KLN54565.1"/>
    <property type="molecule type" value="Genomic_DNA"/>
</dbReference>
<dbReference type="GO" id="GO:0055129">
    <property type="term" value="P:L-proline biosynthetic process"/>
    <property type="evidence" value="ECO:0007669"/>
    <property type="project" value="UniProtKB-UniRule"/>
</dbReference>
<comment type="pathway">
    <text evidence="4 7">Amino-acid biosynthesis; L-proline biosynthesis; L-proline from L-glutamate 5-semialdehyde: step 1/1.</text>
</comment>
<dbReference type="InterPro" id="IPR029036">
    <property type="entry name" value="P5CR_dimer"/>
</dbReference>
<dbReference type="Pfam" id="PF14748">
    <property type="entry name" value="P5CR_dimer"/>
    <property type="match status" value="1"/>
</dbReference>
<dbReference type="GO" id="GO:0005737">
    <property type="term" value="C:cytoplasm"/>
    <property type="evidence" value="ECO:0007669"/>
    <property type="project" value="UniProtKB-SubCell"/>
</dbReference>
<dbReference type="RefSeq" id="WP_021012932.1">
    <property type="nucleotide sequence ID" value="NZ_JZWI01000022.1"/>
</dbReference>
<comment type="caution">
    <text evidence="10">The sequence shown here is derived from an EMBL/GenBank/DDBJ whole genome shotgun (WGS) entry which is preliminary data.</text>
</comment>
<comment type="subcellular location">
    <subcellularLocation>
        <location evidence="4">Cytoplasm</location>
    </subcellularLocation>
</comment>
<dbReference type="EC" id="1.5.1.2" evidence="4 5"/>
<evidence type="ECO:0000256" key="7">
    <source>
        <dbReference type="RuleBase" id="RU003903"/>
    </source>
</evidence>
<sequence>MTIAVTFLPRTAPPPLPPIAFIGGGNMASAIIGGLIKQGTPAGAFEVVEPFEEARTKLAQAFGIAAHAEASDALSRCAVVVWAVKPQTFAQAAGPVRAFAANALHLSVAAGIPSGSIARWLGSERVVRAMPNTPALVGQGMTGLYARSAVDAADRALVGQLLAPTGELLWVDDEAALDAVTAMSGSGPAYVFYFIEAMTEAGVEMGLPLDQAQRLAIGTFTGASALAHSATEPPSVLRERVTSKGGTTHAALTSLEGADVKAKFKAAIRAAQKRAAELGDEFGKA</sequence>
<dbReference type="PANTHER" id="PTHR11645:SF0">
    <property type="entry name" value="PYRROLINE-5-CARBOXYLATE REDUCTASE 3"/>
    <property type="match status" value="1"/>
</dbReference>
<dbReference type="Gene3D" id="3.40.50.720">
    <property type="entry name" value="NAD(P)-binding Rossmann-like Domain"/>
    <property type="match status" value="1"/>
</dbReference>
<dbReference type="PIRSF" id="PIRSF000193">
    <property type="entry name" value="Pyrrol-5-carb_rd"/>
    <property type="match status" value="1"/>
</dbReference>
<feature type="domain" description="Pyrroline-5-carboxylate reductase catalytic N-terminal" evidence="8">
    <location>
        <begin position="19"/>
        <end position="110"/>
    </location>
</feature>
<dbReference type="InterPro" id="IPR028939">
    <property type="entry name" value="P5C_Rdtase_cat_N"/>
</dbReference>
<accession>A0A0H2MC71</accession>
<dbReference type="AlphaFoldDB" id="A0A0H2MC71"/>
<dbReference type="GO" id="GO:0004735">
    <property type="term" value="F:pyrroline-5-carboxylate reductase activity"/>
    <property type="evidence" value="ECO:0007669"/>
    <property type="project" value="UniProtKB-UniRule"/>
</dbReference>
<dbReference type="SUPFAM" id="SSF51735">
    <property type="entry name" value="NAD(P)-binding Rossmann-fold domains"/>
    <property type="match status" value="1"/>
</dbReference>
<evidence type="ECO:0000313" key="11">
    <source>
        <dbReference type="Proteomes" id="UP000035170"/>
    </source>
</evidence>
<comment type="catalytic activity">
    <reaction evidence="4">
        <text>L-proline + NAD(+) = (S)-1-pyrroline-5-carboxylate + NADH + 2 H(+)</text>
        <dbReference type="Rhea" id="RHEA:14105"/>
        <dbReference type="ChEBI" id="CHEBI:15378"/>
        <dbReference type="ChEBI" id="CHEBI:17388"/>
        <dbReference type="ChEBI" id="CHEBI:57540"/>
        <dbReference type="ChEBI" id="CHEBI:57945"/>
        <dbReference type="ChEBI" id="CHEBI:60039"/>
        <dbReference type="EC" id="1.5.1.2"/>
    </reaction>
</comment>